<dbReference type="OMA" id="HQENDIH"/>
<dbReference type="EMBL" id="KN817653">
    <property type="protein sequence ID" value="KJA15136.1"/>
    <property type="molecule type" value="Genomic_DNA"/>
</dbReference>
<keyword evidence="2" id="KW-0472">Membrane</keyword>
<keyword evidence="2" id="KW-0812">Transmembrane</keyword>
<dbReference type="Proteomes" id="UP000054270">
    <property type="component" value="Unassembled WGS sequence"/>
</dbReference>
<keyword evidence="4" id="KW-1185">Reference proteome</keyword>
<gene>
    <name evidence="3" type="ORF">HYPSUDRAFT_48660</name>
</gene>
<name>A0A0D2NEP6_HYPSF</name>
<accession>A0A0D2NEP6</accession>
<protein>
    <submittedName>
        <fullName evidence="3">Uncharacterized protein</fullName>
    </submittedName>
</protein>
<keyword evidence="2" id="KW-1133">Transmembrane helix</keyword>
<evidence type="ECO:0000256" key="1">
    <source>
        <dbReference type="SAM" id="MobiDB-lite"/>
    </source>
</evidence>
<reference evidence="4" key="1">
    <citation type="submission" date="2014-04" db="EMBL/GenBank/DDBJ databases">
        <title>Evolutionary Origins and Diversification of the Mycorrhizal Mutualists.</title>
        <authorList>
            <consortium name="DOE Joint Genome Institute"/>
            <consortium name="Mycorrhizal Genomics Consortium"/>
            <person name="Kohler A."/>
            <person name="Kuo A."/>
            <person name="Nagy L.G."/>
            <person name="Floudas D."/>
            <person name="Copeland A."/>
            <person name="Barry K.W."/>
            <person name="Cichocki N."/>
            <person name="Veneault-Fourrey C."/>
            <person name="LaButti K."/>
            <person name="Lindquist E.A."/>
            <person name="Lipzen A."/>
            <person name="Lundell T."/>
            <person name="Morin E."/>
            <person name="Murat C."/>
            <person name="Riley R."/>
            <person name="Ohm R."/>
            <person name="Sun H."/>
            <person name="Tunlid A."/>
            <person name="Henrissat B."/>
            <person name="Grigoriev I.V."/>
            <person name="Hibbett D.S."/>
            <person name="Martin F."/>
        </authorList>
    </citation>
    <scope>NUCLEOTIDE SEQUENCE [LARGE SCALE GENOMIC DNA]</scope>
    <source>
        <strain evidence="4">FD-334 SS-4</strain>
    </source>
</reference>
<evidence type="ECO:0000313" key="3">
    <source>
        <dbReference type="EMBL" id="KJA15136.1"/>
    </source>
</evidence>
<proteinExistence type="predicted"/>
<evidence type="ECO:0000256" key="2">
    <source>
        <dbReference type="SAM" id="Phobius"/>
    </source>
</evidence>
<feature type="transmembrane region" description="Helical" evidence="2">
    <location>
        <begin position="257"/>
        <end position="278"/>
    </location>
</feature>
<dbReference type="OrthoDB" id="3227921at2759"/>
<organism evidence="3 4">
    <name type="scientific">Hypholoma sublateritium (strain FD-334 SS-4)</name>
    <dbReference type="NCBI Taxonomy" id="945553"/>
    <lineage>
        <taxon>Eukaryota</taxon>
        <taxon>Fungi</taxon>
        <taxon>Dikarya</taxon>
        <taxon>Basidiomycota</taxon>
        <taxon>Agaricomycotina</taxon>
        <taxon>Agaricomycetes</taxon>
        <taxon>Agaricomycetidae</taxon>
        <taxon>Agaricales</taxon>
        <taxon>Agaricineae</taxon>
        <taxon>Strophariaceae</taxon>
        <taxon>Hypholoma</taxon>
    </lineage>
</organism>
<sequence>MVAFFYISTFTAPLQELNFTPTQNTRFSGSSVPYSSLLNHPVWGVTFGRRVAGDLNSTGAVKVIPLWDDDSPDKPDCTMYLPDEGSIHCPSRPLPGNNSYGFFDSPESFYNLYQPDLLVTVDFNILMVSSDSLIDFASNSVQVMVRMTNNTVDVLKLTRPTVLVPGVNMMGVVSMEIHQTFKNRGFATLGIFESLQSTLVGQVSQLYPDPSISPLIQRGTNISTLRLSVVREDTQWIVIRDIKNNSFIGGFSKVGGLWTFLSGIFAAIFGSSLMRILFGIKPISVFGFAHRWERDTIGKAYRVRYPALQQEMGADSVEPYRSGLLCLIRDEIVDLDLIQADESNESTLHAPQDEEEIPLQRRQNSSAMSVGKSLAYQ</sequence>
<feature type="region of interest" description="Disordered" evidence="1">
    <location>
        <begin position="344"/>
        <end position="377"/>
    </location>
</feature>
<dbReference type="AlphaFoldDB" id="A0A0D2NEP6"/>
<evidence type="ECO:0000313" key="4">
    <source>
        <dbReference type="Proteomes" id="UP000054270"/>
    </source>
</evidence>